<feature type="transmembrane region" description="Helical" evidence="1">
    <location>
        <begin position="378"/>
        <end position="397"/>
    </location>
</feature>
<dbReference type="PANTHER" id="PTHR31605">
    <property type="entry name" value="GLYCEROL-3-PHOSPHATE O-ACYLTRANSFERASE 1"/>
    <property type="match status" value="1"/>
</dbReference>
<dbReference type="SUPFAM" id="SSF69593">
    <property type="entry name" value="Glycerol-3-phosphate (1)-acyltransferase"/>
    <property type="match status" value="1"/>
</dbReference>
<evidence type="ECO:0000313" key="4">
    <source>
        <dbReference type="Proteomes" id="UP000702544"/>
    </source>
</evidence>
<dbReference type="Pfam" id="PF01553">
    <property type="entry name" value="Acyltransferase"/>
    <property type="match status" value="1"/>
</dbReference>
<gene>
    <name evidence="3" type="ORF">GWO12_01550</name>
</gene>
<keyword evidence="1" id="KW-1133">Transmembrane helix</keyword>
<dbReference type="PANTHER" id="PTHR31605:SF0">
    <property type="entry name" value="GLYCEROL-3-PHOSPHATE O-ACYLTRANSFERASE 1"/>
    <property type="match status" value="1"/>
</dbReference>
<comment type="caution">
    <text evidence="3">The sequence shown here is derived from an EMBL/GenBank/DDBJ whole genome shotgun (WGS) entry which is preliminary data.</text>
</comment>
<feature type="transmembrane region" description="Helical" evidence="1">
    <location>
        <begin position="307"/>
        <end position="331"/>
    </location>
</feature>
<feature type="domain" description="Phospholipid/glycerol acyltransferase" evidence="2">
    <location>
        <begin position="35"/>
        <end position="163"/>
    </location>
</feature>
<dbReference type="GO" id="GO:0016287">
    <property type="term" value="F:glycerone-phosphate O-acyltransferase activity"/>
    <property type="evidence" value="ECO:0007669"/>
    <property type="project" value="TreeGrafter"/>
</dbReference>
<accession>A0AAE4Z7W0</accession>
<protein>
    <recommendedName>
        <fullName evidence="2">Phospholipid/glycerol acyltransferase domain-containing protein</fullName>
    </recommendedName>
</protein>
<sequence>MIASLSRLALRVALWALDRFYEIGRIGRTIPDGPLLVIANHPNSLMDGLVILRIAGRRIRPLAKAPLFGQPVIGHVLDGLGALPVYRPQDFPGETHRNDRTFAAAVGALRRGEAVLVFPEGLSHSGLQLARMKTGAARIAFGAEEAADWRLGLRIVPVGLTYHRKDAFRGRVAAAVGRSFEVAGWRELRNRDEWLAVGSLTAAMREALEKVTLNLPTEDDRSLIETAEALYAAEKGLSRPRSPQGLAPRLPRLQRFAEALAWLYVERPDDYERLRSAVDDYRSRLRRLGVREGEVPRRFPLPGVIRYALVQAFVLCVGLPLVALGTFFWYLPYQATRLPVRLFRPDYEAVATVKLASAVILFPIVYALWLIAAGWTTGLWGVAAAAVALPLLGMAALHWRHRWSRVKEDVRIFLNVVREKTQRDELVRERRVLVEKFESVAREWQDARAARPTTQPVR</sequence>
<reference evidence="3 4" key="1">
    <citation type="submission" date="2020-01" db="EMBL/GenBank/DDBJ databases">
        <title>Genomes assembled from Gulf of Kutch pelagic sediment metagenomes.</title>
        <authorList>
            <person name="Chandrashekar M."/>
            <person name="Mahajan M.S."/>
            <person name="Dave K.J."/>
            <person name="Vatsa P."/>
            <person name="Nathani N.M."/>
        </authorList>
    </citation>
    <scope>NUCLEOTIDE SEQUENCE [LARGE SCALE GENOMIC DNA]</scope>
    <source>
        <strain evidence="3">KS3-K002</strain>
    </source>
</reference>
<organism evidence="3 4">
    <name type="scientific">Candidatus Kutchimonas denitrificans</name>
    <dbReference type="NCBI Taxonomy" id="3056748"/>
    <lineage>
        <taxon>Bacteria</taxon>
        <taxon>Pseudomonadati</taxon>
        <taxon>Gemmatimonadota</taxon>
        <taxon>Gemmatimonadia</taxon>
        <taxon>Candidatus Palauibacterales</taxon>
        <taxon>Candidatus Palauibacteraceae</taxon>
        <taxon>Candidatus Kutchimonas</taxon>
    </lineage>
</organism>
<dbReference type="InterPro" id="IPR002123">
    <property type="entry name" value="Plipid/glycerol_acylTrfase"/>
</dbReference>
<dbReference type="SMART" id="SM00563">
    <property type="entry name" value="PlsC"/>
    <property type="match status" value="1"/>
</dbReference>
<name>A0AAE4Z7W0_9BACT</name>
<keyword evidence="1" id="KW-0812">Transmembrane</keyword>
<evidence type="ECO:0000313" key="3">
    <source>
        <dbReference type="EMBL" id="NIR73791.1"/>
    </source>
</evidence>
<dbReference type="InterPro" id="IPR052744">
    <property type="entry name" value="GPAT/DAPAT"/>
</dbReference>
<dbReference type="AlphaFoldDB" id="A0AAE4Z7W0"/>
<dbReference type="GO" id="GO:0004366">
    <property type="term" value="F:glycerol-3-phosphate O-acyltransferase activity"/>
    <property type="evidence" value="ECO:0007669"/>
    <property type="project" value="TreeGrafter"/>
</dbReference>
<keyword evidence="1" id="KW-0472">Membrane</keyword>
<dbReference type="EMBL" id="JAACAK010000012">
    <property type="protein sequence ID" value="NIR73791.1"/>
    <property type="molecule type" value="Genomic_DNA"/>
</dbReference>
<evidence type="ECO:0000259" key="2">
    <source>
        <dbReference type="SMART" id="SM00563"/>
    </source>
</evidence>
<dbReference type="GO" id="GO:0008654">
    <property type="term" value="P:phospholipid biosynthetic process"/>
    <property type="evidence" value="ECO:0007669"/>
    <property type="project" value="TreeGrafter"/>
</dbReference>
<feature type="transmembrane region" description="Helical" evidence="1">
    <location>
        <begin position="352"/>
        <end position="372"/>
    </location>
</feature>
<proteinExistence type="predicted"/>
<dbReference type="Proteomes" id="UP000702544">
    <property type="component" value="Unassembled WGS sequence"/>
</dbReference>
<evidence type="ECO:0000256" key="1">
    <source>
        <dbReference type="SAM" id="Phobius"/>
    </source>
</evidence>